<keyword evidence="5" id="KW-1185">Reference proteome</keyword>
<feature type="signal peptide" evidence="2">
    <location>
        <begin position="1"/>
        <end position="31"/>
    </location>
</feature>
<name>A0ABN2VVQ5_9ACTN</name>
<dbReference type="PANTHER" id="PTHR30535">
    <property type="entry name" value="VITAMIN B12-BINDING PROTEIN"/>
    <property type="match status" value="1"/>
</dbReference>
<dbReference type="PANTHER" id="PTHR30535:SF7">
    <property type="entry name" value="IRON(III) DICITRATE-BINDING PROTEIN"/>
    <property type="match status" value="1"/>
</dbReference>
<feature type="chain" id="PRO_5046927478" evidence="2">
    <location>
        <begin position="32"/>
        <end position="346"/>
    </location>
</feature>
<protein>
    <submittedName>
        <fullName evidence="4">ABC transporter substrate-binding protein</fullName>
    </submittedName>
</protein>
<dbReference type="EMBL" id="BAAAPY010000002">
    <property type="protein sequence ID" value="GAA2073763.1"/>
    <property type="molecule type" value="Genomic_DNA"/>
</dbReference>
<dbReference type="RefSeq" id="WP_344325326.1">
    <property type="nucleotide sequence ID" value="NZ_BAAAPY010000002.1"/>
</dbReference>
<dbReference type="SUPFAM" id="SSF53807">
    <property type="entry name" value="Helical backbone' metal receptor"/>
    <property type="match status" value="1"/>
</dbReference>
<dbReference type="PROSITE" id="PS50983">
    <property type="entry name" value="FE_B12_PBP"/>
    <property type="match status" value="1"/>
</dbReference>
<organism evidence="4 5">
    <name type="scientific">Aeromicrobium halocynthiae</name>
    <dbReference type="NCBI Taxonomy" id="560557"/>
    <lineage>
        <taxon>Bacteria</taxon>
        <taxon>Bacillati</taxon>
        <taxon>Actinomycetota</taxon>
        <taxon>Actinomycetes</taxon>
        <taxon>Propionibacteriales</taxon>
        <taxon>Nocardioidaceae</taxon>
        <taxon>Aeromicrobium</taxon>
    </lineage>
</organism>
<dbReference type="Pfam" id="PF01497">
    <property type="entry name" value="Peripla_BP_2"/>
    <property type="match status" value="1"/>
</dbReference>
<evidence type="ECO:0000313" key="5">
    <source>
        <dbReference type="Proteomes" id="UP001501480"/>
    </source>
</evidence>
<evidence type="ECO:0000256" key="1">
    <source>
        <dbReference type="ARBA" id="ARBA00008814"/>
    </source>
</evidence>
<evidence type="ECO:0000259" key="3">
    <source>
        <dbReference type="PROSITE" id="PS50983"/>
    </source>
</evidence>
<evidence type="ECO:0000313" key="4">
    <source>
        <dbReference type="EMBL" id="GAA2073763.1"/>
    </source>
</evidence>
<accession>A0ABN2VVQ5</accession>
<gene>
    <name evidence="4" type="ORF">GCM10009821_10210</name>
</gene>
<comment type="caution">
    <text evidence="4">The sequence shown here is derived from an EMBL/GenBank/DDBJ whole genome shotgun (WGS) entry which is preliminary data.</text>
</comment>
<dbReference type="InterPro" id="IPR050902">
    <property type="entry name" value="ABC_Transporter_SBP"/>
</dbReference>
<dbReference type="PROSITE" id="PS51257">
    <property type="entry name" value="PROKAR_LIPOPROTEIN"/>
    <property type="match status" value="1"/>
</dbReference>
<sequence>MSRPQITLPSRLLLGALTAALLAGCGSSAGADGADAPVSADGFPVTIENCGRDVAVEQPPERIVSLNQGSTEILLSLGLADRVAGASGWTDPILPSLEEANASVERLADQAPSYEDVLAAEPDLVTASFTGTLGPGGVTTPDQLARLDVPAYLSAAECDKSEAGNTDGAREGTLELETILQEVTDLAAITGVPEQGEELVADLRARFDAAAEVDASGVSALFWFANAESPYMAGCCGGPGIVARALGLENVFDDTSDEWPQIGWETVADRDPDVIVLGDLTRRSQTAETAEAKIRFLETNPATREMTAVREGRYISLAGAELNPSIRIVDALEAVADGLRRHGLVD</sequence>
<feature type="domain" description="Fe/B12 periplasmic-binding" evidence="3">
    <location>
        <begin position="62"/>
        <end position="346"/>
    </location>
</feature>
<dbReference type="Proteomes" id="UP001501480">
    <property type="component" value="Unassembled WGS sequence"/>
</dbReference>
<evidence type="ECO:0000256" key="2">
    <source>
        <dbReference type="SAM" id="SignalP"/>
    </source>
</evidence>
<proteinExistence type="inferred from homology"/>
<comment type="similarity">
    <text evidence="1">Belongs to the bacterial solute-binding protein 8 family.</text>
</comment>
<dbReference type="InterPro" id="IPR002491">
    <property type="entry name" value="ABC_transptr_periplasmic_BD"/>
</dbReference>
<reference evidence="4 5" key="1">
    <citation type="journal article" date="2019" name="Int. J. Syst. Evol. Microbiol.">
        <title>The Global Catalogue of Microorganisms (GCM) 10K type strain sequencing project: providing services to taxonomists for standard genome sequencing and annotation.</title>
        <authorList>
            <consortium name="The Broad Institute Genomics Platform"/>
            <consortium name="The Broad Institute Genome Sequencing Center for Infectious Disease"/>
            <person name="Wu L."/>
            <person name="Ma J."/>
        </authorList>
    </citation>
    <scope>NUCLEOTIDE SEQUENCE [LARGE SCALE GENOMIC DNA]</scope>
    <source>
        <strain evidence="4 5">JCM 15749</strain>
    </source>
</reference>
<keyword evidence="2" id="KW-0732">Signal</keyword>
<dbReference type="Gene3D" id="3.40.50.1980">
    <property type="entry name" value="Nitrogenase molybdenum iron protein domain"/>
    <property type="match status" value="2"/>
</dbReference>